<keyword evidence="12" id="KW-1185">Reference proteome</keyword>
<protein>
    <recommendedName>
        <fullName evidence="1">RNA helicase</fullName>
        <ecNumber evidence="1">3.6.4.13</ecNumber>
    </recommendedName>
</protein>
<dbReference type="AlphaFoldDB" id="A0AAD7JE80"/>
<dbReference type="GO" id="GO:0005681">
    <property type="term" value="C:spliceosomal complex"/>
    <property type="evidence" value="ECO:0007669"/>
    <property type="project" value="TreeGrafter"/>
</dbReference>
<dbReference type="InterPro" id="IPR048333">
    <property type="entry name" value="HA2_WH"/>
</dbReference>
<name>A0AAD7JE80_9AGAR</name>
<dbReference type="PANTHER" id="PTHR18934:SF109">
    <property type="entry name" value="ATP-DEPENDENT RNA HELICASE DHX15 HOMOLOG"/>
    <property type="match status" value="1"/>
</dbReference>
<feature type="domain" description="Helicase C-terminal" evidence="10">
    <location>
        <begin position="252"/>
        <end position="439"/>
    </location>
</feature>
<reference evidence="11" key="1">
    <citation type="submission" date="2023-03" db="EMBL/GenBank/DDBJ databases">
        <title>Massive genome expansion in bonnet fungi (Mycena s.s.) driven by repeated elements and novel gene families across ecological guilds.</title>
        <authorList>
            <consortium name="Lawrence Berkeley National Laboratory"/>
            <person name="Harder C.B."/>
            <person name="Miyauchi S."/>
            <person name="Viragh M."/>
            <person name="Kuo A."/>
            <person name="Thoen E."/>
            <person name="Andreopoulos B."/>
            <person name="Lu D."/>
            <person name="Skrede I."/>
            <person name="Drula E."/>
            <person name="Henrissat B."/>
            <person name="Morin E."/>
            <person name="Kohler A."/>
            <person name="Barry K."/>
            <person name="LaButti K."/>
            <person name="Morin E."/>
            <person name="Salamov A."/>
            <person name="Lipzen A."/>
            <person name="Mereny Z."/>
            <person name="Hegedus B."/>
            <person name="Baldrian P."/>
            <person name="Stursova M."/>
            <person name="Weitz H."/>
            <person name="Taylor A."/>
            <person name="Grigoriev I.V."/>
            <person name="Nagy L.G."/>
            <person name="Martin F."/>
            <person name="Kauserud H."/>
        </authorList>
    </citation>
    <scope>NUCLEOTIDE SEQUENCE</scope>
    <source>
        <strain evidence="11">CBHHK188m</strain>
    </source>
</reference>
<dbReference type="SUPFAM" id="SSF52540">
    <property type="entry name" value="P-loop containing nucleoside triphosphate hydrolases"/>
    <property type="match status" value="1"/>
</dbReference>
<dbReference type="InterPro" id="IPR011545">
    <property type="entry name" value="DEAD/DEAH_box_helicase_dom"/>
</dbReference>
<dbReference type="Pfam" id="PF21010">
    <property type="entry name" value="HA2_C"/>
    <property type="match status" value="1"/>
</dbReference>
<dbReference type="EC" id="3.6.4.13" evidence="1"/>
<dbReference type="GO" id="GO:0008380">
    <property type="term" value="P:RNA splicing"/>
    <property type="evidence" value="ECO:0007669"/>
    <property type="project" value="UniProtKB-KW"/>
</dbReference>
<keyword evidence="5" id="KW-0347">Helicase</keyword>
<dbReference type="PANTHER" id="PTHR18934">
    <property type="entry name" value="ATP-DEPENDENT RNA HELICASE"/>
    <property type="match status" value="1"/>
</dbReference>
<evidence type="ECO:0000259" key="10">
    <source>
        <dbReference type="PROSITE" id="PS51194"/>
    </source>
</evidence>
<proteinExistence type="predicted"/>
<dbReference type="CDD" id="cd18791">
    <property type="entry name" value="SF2_C_RHA"/>
    <property type="match status" value="1"/>
</dbReference>
<dbReference type="GO" id="GO:0003724">
    <property type="term" value="F:RNA helicase activity"/>
    <property type="evidence" value="ECO:0007669"/>
    <property type="project" value="UniProtKB-EC"/>
</dbReference>
<dbReference type="InterPro" id="IPR011709">
    <property type="entry name" value="DEAD-box_helicase_OB_fold"/>
</dbReference>
<organism evidence="11 12">
    <name type="scientific">Mycena maculata</name>
    <dbReference type="NCBI Taxonomy" id="230809"/>
    <lineage>
        <taxon>Eukaryota</taxon>
        <taxon>Fungi</taxon>
        <taxon>Dikarya</taxon>
        <taxon>Basidiomycota</taxon>
        <taxon>Agaricomycotina</taxon>
        <taxon>Agaricomycetes</taxon>
        <taxon>Agaricomycetidae</taxon>
        <taxon>Agaricales</taxon>
        <taxon>Marasmiineae</taxon>
        <taxon>Mycenaceae</taxon>
        <taxon>Mycena</taxon>
    </lineage>
</organism>
<evidence type="ECO:0000256" key="5">
    <source>
        <dbReference type="ARBA" id="ARBA00022806"/>
    </source>
</evidence>
<evidence type="ECO:0000256" key="2">
    <source>
        <dbReference type="ARBA" id="ARBA00022664"/>
    </source>
</evidence>
<evidence type="ECO:0000256" key="8">
    <source>
        <dbReference type="ARBA" id="ARBA00047984"/>
    </source>
</evidence>
<evidence type="ECO:0000256" key="4">
    <source>
        <dbReference type="ARBA" id="ARBA00022801"/>
    </source>
</evidence>
<evidence type="ECO:0000313" key="12">
    <source>
        <dbReference type="Proteomes" id="UP001215280"/>
    </source>
</evidence>
<dbReference type="Gene3D" id="1.20.120.1080">
    <property type="match status" value="1"/>
</dbReference>
<keyword evidence="7" id="KW-0508">mRNA splicing</keyword>
<comment type="catalytic activity">
    <reaction evidence="8">
        <text>ATP + H2O = ADP + phosphate + H(+)</text>
        <dbReference type="Rhea" id="RHEA:13065"/>
        <dbReference type="ChEBI" id="CHEBI:15377"/>
        <dbReference type="ChEBI" id="CHEBI:15378"/>
        <dbReference type="ChEBI" id="CHEBI:30616"/>
        <dbReference type="ChEBI" id="CHEBI:43474"/>
        <dbReference type="ChEBI" id="CHEBI:456216"/>
        <dbReference type="EC" id="3.6.4.13"/>
    </reaction>
</comment>
<dbReference type="SMART" id="SM00490">
    <property type="entry name" value="HELICc"/>
    <property type="match status" value="1"/>
</dbReference>
<evidence type="ECO:0000256" key="1">
    <source>
        <dbReference type="ARBA" id="ARBA00012552"/>
    </source>
</evidence>
<evidence type="ECO:0000256" key="3">
    <source>
        <dbReference type="ARBA" id="ARBA00022741"/>
    </source>
</evidence>
<dbReference type="InterPro" id="IPR001650">
    <property type="entry name" value="Helicase_C-like"/>
</dbReference>
<dbReference type="FunFam" id="3.40.50.300:FF:000007">
    <property type="entry name" value="Pre-mRNA-splicing factor ATP-dependent RNA helicase"/>
    <property type="match status" value="1"/>
</dbReference>
<keyword evidence="4 11" id="KW-0378">Hydrolase</keyword>
<dbReference type="InterPro" id="IPR007502">
    <property type="entry name" value="Helicase-assoc_dom"/>
</dbReference>
<dbReference type="PROSITE" id="PS51192">
    <property type="entry name" value="HELICASE_ATP_BIND_1"/>
    <property type="match status" value="1"/>
</dbReference>
<dbReference type="Proteomes" id="UP001215280">
    <property type="component" value="Unassembled WGS sequence"/>
</dbReference>
<sequence>MSMASLPHEYTSKGDQVRQALEHRFNSVTGNPHSEKYMKLLESRKKLPVYEQMDEFYKVFGENQVIIVAGDTGCGKTTQIPQFVAYSDLPDIKGKLVGCTQPRRMSAMSVARLLIVLLDPSVKLGAHVGYSVRFEDMTTPEITFLKYMTDGKLLREAIGDPDLRRYSTIILDEVHERTLATDILMSLLKGLVKKRADLKLIIMSATVDYLKLQKYFELGSAGRPPIFKITGKTFPVEIFYTQRPEPDYFEAAIRTVLMIHRAEKPGDILLFLTGEQEIEKACMQLELKVADLVNQDPDSVGPLTCIPLYSSLPPELQQHIYHPPPSRRTPDGPPGRKIVVATNIAETSLTIEGIVYVVDPGFSKQAVYNPRIRVESHLVSPISKASAHQRAGRAGRTKPGKCFRLYTENDFMSELEEQTYPDILRSNLGGTVLQLIKLGIKASYNLCDLVRFEYVDAPSPESLLRALEMLNYLGALDDEGNLTPFGAVMAEFPLEPQLAKVLIVSPEFQYSDEILTIAAMLSVPHVWRRPMGGWKRADAAKYEAKALLTVPHSDHLTVLKIYKEYRAHISNKNWAFSHHLSPEALSQADKARNQLQKIMERLGLAIVSISNEQRLDTNIRKVLVCGFFMQVANKKGENYVTCKDNQVVALDPSCGLRTKPDWVIFNEFILTTRPYIRTITQIEPKCALLDHAPTYFDLSSFPDGPAKHALQKIAITRDAAFDISERLRLMNL</sequence>
<dbReference type="GO" id="GO:0005524">
    <property type="term" value="F:ATP binding"/>
    <property type="evidence" value="ECO:0007669"/>
    <property type="project" value="UniProtKB-KW"/>
</dbReference>
<comment type="caution">
    <text evidence="11">The sequence shown here is derived from an EMBL/GenBank/DDBJ whole genome shotgun (WGS) entry which is preliminary data.</text>
</comment>
<dbReference type="Pfam" id="PF00271">
    <property type="entry name" value="Helicase_C"/>
    <property type="match status" value="1"/>
</dbReference>
<dbReference type="GO" id="GO:0016787">
    <property type="term" value="F:hydrolase activity"/>
    <property type="evidence" value="ECO:0007669"/>
    <property type="project" value="UniProtKB-KW"/>
</dbReference>
<dbReference type="GO" id="GO:0006397">
    <property type="term" value="P:mRNA processing"/>
    <property type="evidence" value="ECO:0007669"/>
    <property type="project" value="UniProtKB-KW"/>
</dbReference>
<accession>A0AAD7JE80</accession>
<evidence type="ECO:0000256" key="7">
    <source>
        <dbReference type="ARBA" id="ARBA00023187"/>
    </source>
</evidence>
<dbReference type="PROSITE" id="PS00690">
    <property type="entry name" value="DEAH_ATP_HELICASE"/>
    <property type="match status" value="1"/>
</dbReference>
<dbReference type="Gene3D" id="3.40.50.300">
    <property type="entry name" value="P-loop containing nucleotide triphosphate hydrolases"/>
    <property type="match status" value="2"/>
</dbReference>
<dbReference type="SMART" id="SM00487">
    <property type="entry name" value="DEXDc"/>
    <property type="match status" value="1"/>
</dbReference>
<evidence type="ECO:0000256" key="6">
    <source>
        <dbReference type="ARBA" id="ARBA00022840"/>
    </source>
</evidence>
<dbReference type="InterPro" id="IPR014001">
    <property type="entry name" value="Helicase_ATP-bd"/>
</dbReference>
<dbReference type="SMART" id="SM00847">
    <property type="entry name" value="HA2"/>
    <property type="match status" value="1"/>
</dbReference>
<keyword evidence="2" id="KW-0507">mRNA processing</keyword>
<evidence type="ECO:0000313" key="11">
    <source>
        <dbReference type="EMBL" id="KAJ7760611.1"/>
    </source>
</evidence>
<dbReference type="PROSITE" id="PS51194">
    <property type="entry name" value="HELICASE_CTER"/>
    <property type="match status" value="1"/>
</dbReference>
<keyword evidence="3" id="KW-0547">Nucleotide-binding</keyword>
<dbReference type="Pfam" id="PF04408">
    <property type="entry name" value="WHD_HA2"/>
    <property type="match status" value="1"/>
</dbReference>
<keyword evidence="6" id="KW-0067">ATP-binding</keyword>
<dbReference type="EMBL" id="JARJLG010000048">
    <property type="protein sequence ID" value="KAJ7760611.1"/>
    <property type="molecule type" value="Genomic_DNA"/>
</dbReference>
<feature type="domain" description="Helicase ATP-binding" evidence="9">
    <location>
        <begin position="57"/>
        <end position="225"/>
    </location>
</feature>
<gene>
    <name evidence="11" type="ORF">DFH07DRAFT_918514</name>
</gene>
<dbReference type="InterPro" id="IPR027417">
    <property type="entry name" value="P-loop_NTPase"/>
</dbReference>
<dbReference type="Pfam" id="PF00270">
    <property type="entry name" value="DEAD"/>
    <property type="match status" value="1"/>
</dbReference>
<dbReference type="InterPro" id="IPR002464">
    <property type="entry name" value="DNA/RNA_helicase_DEAH_CS"/>
</dbReference>
<dbReference type="Pfam" id="PF07717">
    <property type="entry name" value="OB_NTP_bind"/>
    <property type="match status" value="1"/>
</dbReference>
<dbReference type="GO" id="GO:0003723">
    <property type="term" value="F:RNA binding"/>
    <property type="evidence" value="ECO:0007669"/>
    <property type="project" value="TreeGrafter"/>
</dbReference>
<evidence type="ECO:0000259" key="9">
    <source>
        <dbReference type="PROSITE" id="PS51192"/>
    </source>
</evidence>